<dbReference type="Proteomes" id="UP001218188">
    <property type="component" value="Unassembled WGS sequence"/>
</dbReference>
<organism evidence="2 3">
    <name type="scientific">Mycena alexandri</name>
    <dbReference type="NCBI Taxonomy" id="1745969"/>
    <lineage>
        <taxon>Eukaryota</taxon>
        <taxon>Fungi</taxon>
        <taxon>Dikarya</taxon>
        <taxon>Basidiomycota</taxon>
        <taxon>Agaricomycotina</taxon>
        <taxon>Agaricomycetes</taxon>
        <taxon>Agaricomycetidae</taxon>
        <taxon>Agaricales</taxon>
        <taxon>Marasmiineae</taxon>
        <taxon>Mycenaceae</taxon>
        <taxon>Mycena</taxon>
    </lineage>
</organism>
<keyword evidence="3" id="KW-1185">Reference proteome</keyword>
<accession>A0AAD6T2Z8</accession>
<evidence type="ECO:0000313" key="2">
    <source>
        <dbReference type="EMBL" id="KAJ7036387.1"/>
    </source>
</evidence>
<feature type="compositionally biased region" description="Basic and acidic residues" evidence="1">
    <location>
        <begin position="226"/>
        <end position="236"/>
    </location>
</feature>
<comment type="caution">
    <text evidence="2">The sequence shown here is derived from an EMBL/GenBank/DDBJ whole genome shotgun (WGS) entry which is preliminary data.</text>
</comment>
<gene>
    <name evidence="2" type="ORF">C8F04DRAFT_1394265</name>
</gene>
<evidence type="ECO:0000313" key="3">
    <source>
        <dbReference type="Proteomes" id="UP001218188"/>
    </source>
</evidence>
<proteinExistence type="predicted"/>
<reference evidence="2" key="1">
    <citation type="submission" date="2023-03" db="EMBL/GenBank/DDBJ databases">
        <title>Massive genome expansion in bonnet fungi (Mycena s.s.) driven by repeated elements and novel gene families across ecological guilds.</title>
        <authorList>
            <consortium name="Lawrence Berkeley National Laboratory"/>
            <person name="Harder C.B."/>
            <person name="Miyauchi S."/>
            <person name="Viragh M."/>
            <person name="Kuo A."/>
            <person name="Thoen E."/>
            <person name="Andreopoulos B."/>
            <person name="Lu D."/>
            <person name="Skrede I."/>
            <person name="Drula E."/>
            <person name="Henrissat B."/>
            <person name="Morin E."/>
            <person name="Kohler A."/>
            <person name="Barry K."/>
            <person name="LaButti K."/>
            <person name="Morin E."/>
            <person name="Salamov A."/>
            <person name="Lipzen A."/>
            <person name="Mereny Z."/>
            <person name="Hegedus B."/>
            <person name="Baldrian P."/>
            <person name="Stursova M."/>
            <person name="Weitz H."/>
            <person name="Taylor A."/>
            <person name="Grigoriev I.V."/>
            <person name="Nagy L.G."/>
            <person name="Martin F."/>
            <person name="Kauserud H."/>
        </authorList>
    </citation>
    <scope>NUCLEOTIDE SEQUENCE</scope>
    <source>
        <strain evidence="2">CBHHK200</strain>
    </source>
</reference>
<protein>
    <submittedName>
        <fullName evidence="2">Uncharacterized protein</fullName>
    </submittedName>
</protein>
<evidence type="ECO:0000256" key="1">
    <source>
        <dbReference type="SAM" id="MobiDB-lite"/>
    </source>
</evidence>
<sequence length="258" mass="28232">MGSLRYFNKNDTEFAPVGLYFAYITVAQLDPLSSVELFIDPDSETKYEGRHWTKINYTFVGDIQFLFYLGHPDEAGLDPNQRAYVHICGVALNPNVDTATFTVDADQYTSAVRDAQKEAKANNKPLPKSFFPTSCTIRDSPRYEHVKKPVPFNKRYVMLAGYLTDITSSLSGNTVKDTFCVDVENICFLGSATGGTTITPVASTPSSSSSGGSRKRWNYSTTPRNNDNDSNKRLRLDQPASSSPAGPSSSPSPAGSHA</sequence>
<name>A0AAD6T2Z8_9AGAR</name>
<feature type="region of interest" description="Disordered" evidence="1">
    <location>
        <begin position="198"/>
        <end position="258"/>
    </location>
</feature>
<dbReference type="AlphaFoldDB" id="A0AAD6T2Z8"/>
<dbReference type="EMBL" id="JARJCM010000043">
    <property type="protein sequence ID" value="KAJ7036387.1"/>
    <property type="molecule type" value="Genomic_DNA"/>
</dbReference>
<feature type="compositionally biased region" description="Low complexity" evidence="1">
    <location>
        <begin position="239"/>
        <end position="258"/>
    </location>
</feature>